<dbReference type="PANTHER" id="PTHR45947">
    <property type="entry name" value="SULFOQUINOVOSYL TRANSFERASE SQD2"/>
    <property type="match status" value="1"/>
</dbReference>
<evidence type="ECO:0000259" key="1">
    <source>
        <dbReference type="Pfam" id="PF00534"/>
    </source>
</evidence>
<dbReference type="AlphaFoldDB" id="A0A9Q4IV37"/>
<dbReference type="GO" id="GO:0016757">
    <property type="term" value="F:glycosyltransferase activity"/>
    <property type="evidence" value="ECO:0007669"/>
    <property type="project" value="InterPro"/>
</dbReference>
<dbReference type="InterPro" id="IPR001296">
    <property type="entry name" value="Glyco_trans_1"/>
</dbReference>
<proteinExistence type="predicted"/>
<dbReference type="Pfam" id="PF13439">
    <property type="entry name" value="Glyco_transf_4"/>
    <property type="match status" value="1"/>
</dbReference>
<accession>A0A9Q4IV37</accession>
<dbReference type="PANTHER" id="PTHR45947:SF3">
    <property type="entry name" value="SULFOQUINOVOSYL TRANSFERASE SQD2"/>
    <property type="match status" value="1"/>
</dbReference>
<dbReference type="Gene3D" id="3.40.50.2000">
    <property type="entry name" value="Glycogen Phosphorylase B"/>
    <property type="match status" value="2"/>
</dbReference>
<feature type="domain" description="Glycosyl transferase family 1" evidence="1">
    <location>
        <begin position="219"/>
        <end position="344"/>
    </location>
</feature>
<dbReference type="SUPFAM" id="SSF53756">
    <property type="entry name" value="UDP-Glycosyltransferase/glycogen phosphorylase"/>
    <property type="match status" value="1"/>
</dbReference>
<sequence length="405" mass="47873">MKHIYLIGNGSRAAQYGVGTYICQMIEFFRQASSVRLTVVVLNSEVKEVTEEYDDLRVVRHLRIPAQYSGGREKDIDRCYRNIAYLLALYFLKNEHNVLHLNYLHHAPLVDWLRKIGVNFHLLVTIHYFDWCFMLKGNTRLFRSIIKREKEQYNEWTDKIRNSYERDKALLCHSDKVICLTQYTQTLLNEVYGVEREKLVVVYNGLKDEAIKLSEEERLEKRFALGFRETDKIILFVGRLDRIKGVQYLIEAFRRVIRKNPNSRLVIVGDGDYDKYLKQCAGIWSYVVFTGKVEKEVLYTFYQIADVGVLPSFHEQCSYVAIEMLMHGLPLIGTDSTGLKEMVEGMHCLPLKEEDDSVDLPIDLLVQWLIEDQEHLRSEKYRRRFEERYTLRKMSENMFSIYLNL</sequence>
<evidence type="ECO:0000313" key="3">
    <source>
        <dbReference type="EMBL" id="MCZ2573313.1"/>
    </source>
</evidence>
<name>A0A9Q4IV37_BACFG</name>
<dbReference type="CDD" id="cd03801">
    <property type="entry name" value="GT4_PimA-like"/>
    <property type="match status" value="1"/>
</dbReference>
<reference evidence="3" key="1">
    <citation type="submission" date="2022-12" db="EMBL/GenBank/DDBJ databases">
        <title>Development of a Multilocus Sequence Typing Scheme for Bacteroides fragilis Based on Whole Genome Sequencing Data and Clinical Application.</title>
        <authorList>
            <person name="Nielsen F.D."/>
            <person name="Justesen U.S."/>
        </authorList>
    </citation>
    <scope>NUCLEOTIDE SEQUENCE</scope>
    <source>
        <strain evidence="3">BF_BC_VIB_DK_2012_57</strain>
    </source>
</reference>
<evidence type="ECO:0000313" key="4">
    <source>
        <dbReference type="Proteomes" id="UP001078742"/>
    </source>
</evidence>
<dbReference type="RefSeq" id="WP_005791819.1">
    <property type="nucleotide sequence ID" value="NZ_JADMRZ010000013.1"/>
</dbReference>
<dbReference type="Proteomes" id="UP001078742">
    <property type="component" value="Unassembled WGS sequence"/>
</dbReference>
<evidence type="ECO:0000259" key="2">
    <source>
        <dbReference type="Pfam" id="PF13439"/>
    </source>
</evidence>
<organism evidence="3 4">
    <name type="scientific">Bacteroides fragilis</name>
    <dbReference type="NCBI Taxonomy" id="817"/>
    <lineage>
        <taxon>Bacteria</taxon>
        <taxon>Pseudomonadati</taxon>
        <taxon>Bacteroidota</taxon>
        <taxon>Bacteroidia</taxon>
        <taxon>Bacteroidales</taxon>
        <taxon>Bacteroidaceae</taxon>
        <taxon>Bacteroides</taxon>
    </lineage>
</organism>
<comment type="caution">
    <text evidence="3">The sequence shown here is derived from an EMBL/GenBank/DDBJ whole genome shotgun (WGS) entry which is preliminary data.</text>
</comment>
<dbReference type="InterPro" id="IPR026419">
    <property type="entry name" value="Glyco_rSAM_CFB"/>
</dbReference>
<dbReference type="Pfam" id="PF00534">
    <property type="entry name" value="Glycos_transf_1"/>
    <property type="match status" value="1"/>
</dbReference>
<dbReference type="EMBL" id="JAPUAV010000016">
    <property type="protein sequence ID" value="MCZ2573313.1"/>
    <property type="molecule type" value="Genomic_DNA"/>
</dbReference>
<dbReference type="InterPro" id="IPR028098">
    <property type="entry name" value="Glyco_trans_4-like_N"/>
</dbReference>
<dbReference type="InterPro" id="IPR050194">
    <property type="entry name" value="Glycosyltransferase_grp1"/>
</dbReference>
<protein>
    <submittedName>
        <fullName evidence="3">TIGR04157 family glycosyltransferase</fullName>
    </submittedName>
</protein>
<feature type="domain" description="Glycosyltransferase subfamily 4-like N-terminal" evidence="2">
    <location>
        <begin position="17"/>
        <end position="206"/>
    </location>
</feature>
<gene>
    <name evidence="3" type="ORF">O1420_18235</name>
</gene>
<dbReference type="NCBIfam" id="TIGR04157">
    <property type="entry name" value="glyco_rSAM_CFB"/>
    <property type="match status" value="1"/>
</dbReference>